<evidence type="ECO:0000313" key="1">
    <source>
        <dbReference type="EMBL" id="RQO87757.1"/>
    </source>
</evidence>
<reference evidence="1 2" key="1">
    <citation type="journal article" date="2006" name="Science">
        <title>The genome of black cottonwood, Populus trichocarpa (Torr. &amp; Gray).</title>
        <authorList>
            <person name="Tuskan G.A."/>
            <person name="Difazio S."/>
            <person name="Jansson S."/>
            <person name="Bohlmann J."/>
            <person name="Grigoriev I."/>
            <person name="Hellsten U."/>
            <person name="Putnam N."/>
            <person name="Ralph S."/>
            <person name="Rombauts S."/>
            <person name="Salamov A."/>
            <person name="Schein J."/>
            <person name="Sterck L."/>
            <person name="Aerts A."/>
            <person name="Bhalerao R.R."/>
            <person name="Bhalerao R.P."/>
            <person name="Blaudez D."/>
            <person name="Boerjan W."/>
            <person name="Brun A."/>
            <person name="Brunner A."/>
            <person name="Busov V."/>
            <person name="Campbell M."/>
            <person name="Carlson J."/>
            <person name="Chalot M."/>
            <person name="Chapman J."/>
            <person name="Chen G.L."/>
            <person name="Cooper D."/>
            <person name="Coutinho P.M."/>
            <person name="Couturier J."/>
            <person name="Covert S."/>
            <person name="Cronk Q."/>
            <person name="Cunningham R."/>
            <person name="Davis J."/>
            <person name="Degroeve S."/>
            <person name="Dejardin A."/>
            <person name="Depamphilis C."/>
            <person name="Detter J."/>
            <person name="Dirks B."/>
            <person name="Dubchak I."/>
            <person name="Duplessis S."/>
            <person name="Ehlting J."/>
            <person name="Ellis B."/>
            <person name="Gendler K."/>
            <person name="Goodstein D."/>
            <person name="Gribskov M."/>
            <person name="Grimwood J."/>
            <person name="Groover A."/>
            <person name="Gunter L."/>
            <person name="Hamberger B."/>
            <person name="Heinze B."/>
            <person name="Helariutta Y."/>
            <person name="Henrissat B."/>
            <person name="Holligan D."/>
            <person name="Holt R."/>
            <person name="Huang W."/>
            <person name="Islam-Faridi N."/>
            <person name="Jones S."/>
            <person name="Jones-Rhoades M."/>
            <person name="Jorgensen R."/>
            <person name="Joshi C."/>
            <person name="Kangasjarvi J."/>
            <person name="Karlsson J."/>
            <person name="Kelleher C."/>
            <person name="Kirkpatrick R."/>
            <person name="Kirst M."/>
            <person name="Kohler A."/>
            <person name="Kalluri U."/>
            <person name="Larimer F."/>
            <person name="Leebens-Mack J."/>
            <person name="Leple J.C."/>
            <person name="Locascio P."/>
            <person name="Lou Y."/>
            <person name="Lucas S."/>
            <person name="Martin F."/>
            <person name="Montanini B."/>
            <person name="Napoli C."/>
            <person name="Nelson D.R."/>
            <person name="Nelson C."/>
            <person name="Nieminen K."/>
            <person name="Nilsson O."/>
            <person name="Pereda V."/>
            <person name="Peter G."/>
            <person name="Philippe R."/>
            <person name="Pilate G."/>
            <person name="Poliakov A."/>
            <person name="Razumovskaya J."/>
            <person name="Richardson P."/>
            <person name="Rinaldi C."/>
            <person name="Ritland K."/>
            <person name="Rouze P."/>
            <person name="Ryaboy D."/>
            <person name="Schmutz J."/>
            <person name="Schrader J."/>
            <person name="Segerman B."/>
            <person name="Shin H."/>
            <person name="Siddiqui A."/>
            <person name="Sterky F."/>
            <person name="Terry A."/>
            <person name="Tsai C.J."/>
            <person name="Uberbacher E."/>
            <person name="Unneberg P."/>
            <person name="Vahala J."/>
            <person name="Wall K."/>
            <person name="Wessler S."/>
            <person name="Yang G."/>
            <person name="Yin T."/>
            <person name="Douglas C."/>
            <person name="Marra M."/>
            <person name="Sandberg G."/>
            <person name="Van de Peer Y."/>
            <person name="Rokhsar D."/>
        </authorList>
    </citation>
    <scope>NUCLEOTIDE SEQUENCE [LARGE SCALE GENOMIC DNA]</scope>
    <source>
        <strain evidence="2">cv. Nisqually</strain>
    </source>
</reference>
<dbReference type="AlphaFoldDB" id="A0A3N7ELW7"/>
<gene>
    <name evidence="1" type="ORF">POPTR_003G029850</name>
</gene>
<accession>A0A3N7ELW7</accession>
<protein>
    <recommendedName>
        <fullName evidence="3">Reverse transcriptase zinc-binding domain-containing protein</fullName>
    </recommendedName>
</protein>
<evidence type="ECO:0008006" key="3">
    <source>
        <dbReference type="Google" id="ProtNLM"/>
    </source>
</evidence>
<dbReference type="InParanoid" id="A0A3N7ELW7"/>
<evidence type="ECO:0000313" key="2">
    <source>
        <dbReference type="Proteomes" id="UP000006729"/>
    </source>
</evidence>
<sequence>MWRSLVKTFTQLREGFIYKLGVGDISFWFDHWLEEGHLSNIVEHMNVLDANYKVKDLWTNGAWDFSKLAMYIPEAVRYHIMANPISS</sequence>
<proteinExistence type="predicted"/>
<organism evidence="1 2">
    <name type="scientific">Populus trichocarpa</name>
    <name type="common">Western balsam poplar</name>
    <name type="synonym">Populus balsamifera subsp. trichocarpa</name>
    <dbReference type="NCBI Taxonomy" id="3694"/>
    <lineage>
        <taxon>Eukaryota</taxon>
        <taxon>Viridiplantae</taxon>
        <taxon>Streptophyta</taxon>
        <taxon>Embryophyta</taxon>
        <taxon>Tracheophyta</taxon>
        <taxon>Spermatophyta</taxon>
        <taxon>Magnoliopsida</taxon>
        <taxon>eudicotyledons</taxon>
        <taxon>Gunneridae</taxon>
        <taxon>Pentapetalae</taxon>
        <taxon>rosids</taxon>
        <taxon>fabids</taxon>
        <taxon>Malpighiales</taxon>
        <taxon>Salicaceae</taxon>
        <taxon>Saliceae</taxon>
        <taxon>Populus</taxon>
    </lineage>
</organism>
<dbReference type="EMBL" id="CM009292">
    <property type="protein sequence ID" value="RQO87757.1"/>
    <property type="molecule type" value="Genomic_DNA"/>
</dbReference>
<keyword evidence="2" id="KW-1185">Reference proteome</keyword>
<dbReference type="Proteomes" id="UP000006729">
    <property type="component" value="Chromosome 3"/>
</dbReference>
<name>A0A3N7ELW7_POPTR</name>